<evidence type="ECO:0000256" key="10">
    <source>
        <dbReference type="HAMAP-Rule" id="MF_03018"/>
    </source>
</evidence>
<accession>A0A2G4T5H2</accession>
<dbReference type="GO" id="GO:0034354">
    <property type="term" value="P:'de novo' NAD+ biosynthetic process from L-tryptophan"/>
    <property type="evidence" value="ECO:0007669"/>
    <property type="project" value="UniProtKB-UniRule"/>
</dbReference>
<dbReference type="GO" id="GO:0070189">
    <property type="term" value="P:kynurenine metabolic process"/>
    <property type="evidence" value="ECO:0007669"/>
    <property type="project" value="TreeGrafter"/>
</dbReference>
<evidence type="ECO:0000256" key="3">
    <source>
        <dbReference type="ARBA" id="ARBA00022642"/>
    </source>
</evidence>
<dbReference type="GO" id="GO:0005741">
    <property type="term" value="C:mitochondrial outer membrane"/>
    <property type="evidence" value="ECO:0007669"/>
    <property type="project" value="UniProtKB-SubCell"/>
</dbReference>
<comment type="function">
    <text evidence="10">Catalyzes the hydroxylation of L-kynurenine (L-Kyn) to form 3-hydroxy-L-kynurenine (L-3OHKyn). Required for synthesis of quinolinic acid.</text>
</comment>
<dbReference type="GO" id="GO:0071949">
    <property type="term" value="F:FAD binding"/>
    <property type="evidence" value="ECO:0007669"/>
    <property type="project" value="InterPro"/>
</dbReference>
<evidence type="ECO:0000313" key="13">
    <source>
        <dbReference type="EMBL" id="PHZ16251.1"/>
    </source>
</evidence>
<evidence type="ECO:0000256" key="1">
    <source>
        <dbReference type="ARBA" id="ARBA00001974"/>
    </source>
</evidence>
<dbReference type="PRINTS" id="PR00420">
    <property type="entry name" value="RNGMNOXGNASE"/>
</dbReference>
<dbReference type="STRING" id="1340429.A0A2G4T5H2"/>
<dbReference type="GO" id="GO:0043420">
    <property type="term" value="P:anthranilate metabolic process"/>
    <property type="evidence" value="ECO:0007669"/>
    <property type="project" value="UniProtKB-UniRule"/>
</dbReference>
<dbReference type="HAMAP" id="MF_01971">
    <property type="entry name" value="Kynurenine_monooxygenase"/>
    <property type="match status" value="1"/>
</dbReference>
<evidence type="ECO:0000256" key="6">
    <source>
        <dbReference type="ARBA" id="ARBA00023002"/>
    </source>
</evidence>
<dbReference type="FunFam" id="3.50.50.60:FF:000129">
    <property type="entry name" value="Kynurenine 3-monooxygenase"/>
    <property type="match status" value="1"/>
</dbReference>
<feature type="transmembrane region" description="Helical" evidence="11">
    <location>
        <begin position="406"/>
        <end position="427"/>
    </location>
</feature>
<keyword evidence="14" id="KW-1185">Reference proteome</keyword>
<keyword evidence="10" id="KW-1000">Mitochondrion outer membrane</keyword>
<gene>
    <name evidence="10" type="primary">BNA4</name>
    <name evidence="13" type="ORF">RHIMIDRAFT_59371</name>
</gene>
<comment type="cofactor">
    <cofactor evidence="1 10">
        <name>FAD</name>
        <dbReference type="ChEBI" id="CHEBI:57692"/>
    </cofactor>
</comment>
<keyword evidence="2 10" id="KW-0285">Flavoprotein</keyword>
<dbReference type="GO" id="GO:0019805">
    <property type="term" value="P:quinolinate biosynthetic process"/>
    <property type="evidence" value="ECO:0007669"/>
    <property type="project" value="UniProtKB-UniRule"/>
</dbReference>
<evidence type="ECO:0000256" key="2">
    <source>
        <dbReference type="ARBA" id="ARBA00022630"/>
    </source>
</evidence>
<dbReference type="EMBL" id="KZ303843">
    <property type="protein sequence ID" value="PHZ16251.1"/>
    <property type="molecule type" value="Genomic_DNA"/>
</dbReference>
<dbReference type="InterPro" id="IPR027545">
    <property type="entry name" value="Kynurenine_monooxygenase"/>
</dbReference>
<comment type="catalytic activity">
    <reaction evidence="9 10">
        <text>L-kynurenine + NADPH + O2 + H(+) = 3-hydroxy-L-kynurenine + NADP(+) + H2O</text>
        <dbReference type="Rhea" id="RHEA:20545"/>
        <dbReference type="ChEBI" id="CHEBI:15377"/>
        <dbReference type="ChEBI" id="CHEBI:15378"/>
        <dbReference type="ChEBI" id="CHEBI:15379"/>
        <dbReference type="ChEBI" id="CHEBI:57783"/>
        <dbReference type="ChEBI" id="CHEBI:57959"/>
        <dbReference type="ChEBI" id="CHEBI:58125"/>
        <dbReference type="ChEBI" id="CHEBI:58349"/>
        <dbReference type="EC" id="1.14.13.9"/>
    </reaction>
</comment>
<dbReference type="InterPro" id="IPR002938">
    <property type="entry name" value="FAD-bd"/>
</dbReference>
<keyword evidence="11" id="KW-1133">Transmembrane helix</keyword>
<feature type="transmembrane region" description="Helical" evidence="11">
    <location>
        <begin position="439"/>
        <end position="461"/>
    </location>
</feature>
<dbReference type="PANTHER" id="PTHR46028:SF2">
    <property type="entry name" value="KYNURENINE 3-MONOOXYGENASE"/>
    <property type="match status" value="1"/>
</dbReference>
<keyword evidence="7 10" id="KW-0503">Monooxygenase</keyword>
<dbReference type="AlphaFoldDB" id="A0A2G4T5H2"/>
<comment type="subcellular location">
    <subcellularLocation>
        <location evidence="10">Mitochondrion outer membrane</location>
    </subcellularLocation>
</comment>
<dbReference type="UniPathway" id="UPA00253">
    <property type="reaction ID" value="UER00328"/>
</dbReference>
<evidence type="ECO:0000256" key="7">
    <source>
        <dbReference type="ARBA" id="ARBA00023033"/>
    </source>
</evidence>
<dbReference type="Pfam" id="PF01494">
    <property type="entry name" value="FAD_binding_3"/>
    <property type="match status" value="1"/>
</dbReference>
<dbReference type="Gene3D" id="3.50.50.60">
    <property type="entry name" value="FAD/NAD(P)-binding domain"/>
    <property type="match status" value="1"/>
</dbReference>
<keyword evidence="6 10" id="KW-0560">Oxidoreductase</keyword>
<dbReference type="EC" id="1.14.13.9" evidence="10"/>
<keyword evidence="5 10" id="KW-0521">NADP</keyword>
<sequence length="486" mass="54982">MSTEEKKATVAIVGAGLVGSLNAIYFAQRGWKVDLFELRPDMRLNTESRKGKSINLALSERGLSALRATKLGLEDVILEASVPMKARMVHIGKEGKQMSQPYSVHGEHINAVDRARLNELLLTAAERMSNVTVYFEHRLSRVDFDKNQLEFITADESTSVYESDLIVGADGAYSRTRQQIMRHMRLDFSQQYIDTGYCELIMPPAHGPNGEDAFALDPNHLHIWPRHTFMLIALPNPDFSFTCTLFMPFKMFDDIKTEEQLMEFFREHFNDAIPLIGEKSLKSSFFSNPRGSLVTVKASPHHLDDKAVIIGDAAHAMVPFYGQGMNCGFQDVEVLHNILDRYQVAPVVRNNTIQNLKEALDEYSRIRVKDAHAICDLALYNYYEMRHAVTSYKFLARKKLEGAIHLLFPTLIIPLYTMVSFSTLPYSRAIDRWHRQTRWLNAAMGTAAAATICATVAMGLMHKRQIVNSVKEVTESLRGLFTTITA</sequence>
<name>A0A2G4T5H2_RHIZD</name>
<evidence type="ECO:0000256" key="8">
    <source>
        <dbReference type="ARBA" id="ARBA00023128"/>
    </source>
</evidence>
<evidence type="ECO:0000256" key="11">
    <source>
        <dbReference type="SAM" id="Phobius"/>
    </source>
</evidence>
<keyword evidence="11" id="KW-0812">Transmembrane</keyword>
<dbReference type="Proteomes" id="UP000242254">
    <property type="component" value="Unassembled WGS sequence"/>
</dbReference>
<keyword evidence="10 11" id="KW-0472">Membrane</keyword>
<organism evidence="13 14">
    <name type="scientific">Rhizopus microsporus ATCC 52813</name>
    <dbReference type="NCBI Taxonomy" id="1340429"/>
    <lineage>
        <taxon>Eukaryota</taxon>
        <taxon>Fungi</taxon>
        <taxon>Fungi incertae sedis</taxon>
        <taxon>Mucoromycota</taxon>
        <taxon>Mucoromycotina</taxon>
        <taxon>Mucoromycetes</taxon>
        <taxon>Mucorales</taxon>
        <taxon>Mucorineae</taxon>
        <taxon>Rhizopodaceae</taxon>
        <taxon>Rhizopus</taxon>
    </lineage>
</organism>
<comment type="similarity">
    <text evidence="10">Belongs to the aromatic-ring hydroxylase family. KMO subfamily.</text>
</comment>
<dbReference type="SUPFAM" id="SSF51905">
    <property type="entry name" value="FAD/NAD(P)-binding domain"/>
    <property type="match status" value="1"/>
</dbReference>
<dbReference type="GO" id="GO:0004502">
    <property type="term" value="F:kynurenine 3-monooxygenase activity"/>
    <property type="evidence" value="ECO:0007669"/>
    <property type="project" value="UniProtKB-UniRule"/>
</dbReference>
<feature type="domain" description="FAD-binding" evidence="12">
    <location>
        <begin position="8"/>
        <end position="339"/>
    </location>
</feature>
<comment type="pathway">
    <text evidence="10">Cofactor biosynthesis; NAD(+) biosynthesis; quinolinate from L-kynurenine: step 1/3.</text>
</comment>
<evidence type="ECO:0000256" key="4">
    <source>
        <dbReference type="ARBA" id="ARBA00022827"/>
    </source>
</evidence>
<evidence type="ECO:0000256" key="9">
    <source>
        <dbReference type="ARBA" id="ARBA00047818"/>
    </source>
</evidence>
<dbReference type="InterPro" id="IPR036188">
    <property type="entry name" value="FAD/NAD-bd_sf"/>
</dbReference>
<dbReference type="PANTHER" id="PTHR46028">
    <property type="entry name" value="KYNURENINE 3-MONOOXYGENASE"/>
    <property type="match status" value="1"/>
</dbReference>
<dbReference type="GO" id="GO:0006569">
    <property type="term" value="P:L-tryptophan catabolic process"/>
    <property type="evidence" value="ECO:0007669"/>
    <property type="project" value="UniProtKB-UniRule"/>
</dbReference>
<keyword evidence="3 10" id="KW-0662">Pyridine nucleotide biosynthesis</keyword>
<keyword evidence="8 10" id="KW-0496">Mitochondrion</keyword>
<evidence type="ECO:0000313" key="14">
    <source>
        <dbReference type="Proteomes" id="UP000242254"/>
    </source>
</evidence>
<protein>
    <recommendedName>
        <fullName evidence="10">Kynurenine 3-monooxygenase</fullName>
        <ecNumber evidence="10">1.14.13.9</ecNumber>
    </recommendedName>
    <alternativeName>
        <fullName evidence="10">Biosynthesis of nicotinic acid protein 4</fullName>
    </alternativeName>
    <alternativeName>
        <fullName evidence="10">Kynurenine 3-hydroxylase</fullName>
    </alternativeName>
</protein>
<reference evidence="13 14" key="1">
    <citation type="journal article" date="2016" name="Proc. Natl. Acad. Sci. U.S.A.">
        <title>Lipid metabolic changes in an early divergent fungus govern the establishment of a mutualistic symbiosis with endobacteria.</title>
        <authorList>
            <person name="Lastovetsky O.A."/>
            <person name="Gaspar M.L."/>
            <person name="Mondo S.J."/>
            <person name="LaButti K.M."/>
            <person name="Sandor L."/>
            <person name="Grigoriev I.V."/>
            <person name="Henry S.A."/>
            <person name="Pawlowska T.E."/>
        </authorList>
    </citation>
    <scope>NUCLEOTIDE SEQUENCE [LARGE SCALE GENOMIC DNA]</scope>
    <source>
        <strain evidence="13 14">ATCC 52813</strain>
    </source>
</reference>
<keyword evidence="4 10" id="KW-0274">FAD</keyword>
<proteinExistence type="inferred from homology"/>
<evidence type="ECO:0000256" key="5">
    <source>
        <dbReference type="ARBA" id="ARBA00022857"/>
    </source>
</evidence>
<evidence type="ECO:0000259" key="12">
    <source>
        <dbReference type="Pfam" id="PF01494"/>
    </source>
</evidence>